<feature type="chain" id="PRO_5007762948" evidence="4">
    <location>
        <begin position="22"/>
        <end position="292"/>
    </location>
</feature>
<keyword evidence="4" id="KW-0732">Signal</keyword>
<dbReference type="GO" id="GO:0003755">
    <property type="term" value="F:peptidyl-prolyl cis-trans isomerase activity"/>
    <property type="evidence" value="ECO:0007669"/>
    <property type="project" value="UniProtKB-KW"/>
</dbReference>
<dbReference type="HOGENOM" id="CLU_034646_3_0_4"/>
<evidence type="ECO:0000259" key="5">
    <source>
        <dbReference type="PROSITE" id="PS50198"/>
    </source>
</evidence>
<gene>
    <name evidence="6" type="primary">ppiC</name>
    <name evidence="6" type="ORF">BGL_2c19640</name>
</gene>
<keyword evidence="7" id="KW-1185">Reference proteome</keyword>
<dbReference type="Pfam" id="PF00639">
    <property type="entry name" value="Rotamase"/>
    <property type="match status" value="1"/>
</dbReference>
<evidence type="ECO:0000256" key="2">
    <source>
        <dbReference type="ARBA" id="ARBA00023235"/>
    </source>
</evidence>
<dbReference type="PANTHER" id="PTHR47245:SF3">
    <property type="entry name" value="PEPTIDYL-PROLYL CIS-TRANS ISOMERASE, PPIC-TYPE-RELATED"/>
    <property type="match status" value="1"/>
</dbReference>
<dbReference type="InterPro" id="IPR027304">
    <property type="entry name" value="Trigger_fact/SurA_dom_sf"/>
</dbReference>
<keyword evidence="2 3" id="KW-0413">Isomerase</keyword>
<dbReference type="PANTHER" id="PTHR47245">
    <property type="entry name" value="PEPTIDYLPROLYL ISOMERASE"/>
    <property type="match status" value="1"/>
</dbReference>
<dbReference type="SUPFAM" id="SSF109998">
    <property type="entry name" value="Triger factor/SurA peptide-binding domain-like"/>
    <property type="match status" value="1"/>
</dbReference>
<dbReference type="InterPro" id="IPR046357">
    <property type="entry name" value="PPIase_dom_sf"/>
</dbReference>
<evidence type="ECO:0000313" key="7">
    <source>
        <dbReference type="Proteomes" id="UP000031838"/>
    </source>
</evidence>
<dbReference type="RefSeq" id="WP_226993690.1">
    <property type="nucleotide sequence ID" value="NZ_CP002581.1"/>
</dbReference>
<protein>
    <submittedName>
        <fullName evidence="6">Peptidyl-prolyl cis-trans isomerase PpiC</fullName>
        <ecNumber evidence="6">5.2.1.8</ecNumber>
    </submittedName>
</protein>
<dbReference type="InterPro" id="IPR023058">
    <property type="entry name" value="PPIase_PpiC_CS"/>
</dbReference>
<name>A0A0B6S2Y7_BURPL</name>
<dbReference type="EMBL" id="CP002581">
    <property type="protein sequence ID" value="AJK50028.1"/>
    <property type="molecule type" value="Genomic_DNA"/>
</dbReference>
<dbReference type="Proteomes" id="UP000031838">
    <property type="component" value="Chromosome 2"/>
</dbReference>
<comment type="similarity">
    <text evidence="1">Belongs to the PpiC/parvulin rotamase family.</text>
</comment>
<evidence type="ECO:0000256" key="3">
    <source>
        <dbReference type="PROSITE-ProRule" id="PRU00278"/>
    </source>
</evidence>
<keyword evidence="3" id="KW-0697">Rotamase</keyword>
<dbReference type="AlphaFoldDB" id="A0A0B6S2Y7"/>
<dbReference type="Gene3D" id="3.10.50.40">
    <property type="match status" value="1"/>
</dbReference>
<evidence type="ECO:0000256" key="1">
    <source>
        <dbReference type="ARBA" id="ARBA00007656"/>
    </source>
</evidence>
<reference evidence="7" key="1">
    <citation type="submission" date="2011-03" db="EMBL/GenBank/DDBJ databases">
        <authorList>
            <person name="Voget S."/>
            <person name="Streit W.R."/>
            <person name="Jaeger K.E."/>
            <person name="Daniel R."/>
        </authorList>
    </citation>
    <scope>NUCLEOTIDE SEQUENCE [LARGE SCALE GENOMIC DNA]</scope>
    <source>
        <strain evidence="7">PG1</strain>
    </source>
</reference>
<feature type="domain" description="PpiC" evidence="5">
    <location>
        <begin position="136"/>
        <end position="237"/>
    </location>
</feature>
<dbReference type="SUPFAM" id="SSF54534">
    <property type="entry name" value="FKBP-like"/>
    <property type="match status" value="1"/>
</dbReference>
<feature type="signal peptide" evidence="4">
    <location>
        <begin position="1"/>
        <end position="21"/>
    </location>
</feature>
<reference evidence="6 7" key="2">
    <citation type="journal article" date="2016" name="Appl. Microbiol. Biotechnol.">
        <title>Mutations improving production and secretion of extracellular lipase by Burkholderia glumae PG1.</title>
        <authorList>
            <person name="Knapp A."/>
            <person name="Voget S."/>
            <person name="Gao R."/>
            <person name="Zaburannyi N."/>
            <person name="Krysciak D."/>
            <person name="Breuer M."/>
            <person name="Hauer B."/>
            <person name="Streit W.R."/>
            <person name="Muller R."/>
            <person name="Daniel R."/>
            <person name="Jaeger K.E."/>
        </authorList>
    </citation>
    <scope>NUCLEOTIDE SEQUENCE [LARGE SCALE GENOMIC DNA]</scope>
    <source>
        <strain evidence="6 7">PG1</strain>
    </source>
</reference>
<evidence type="ECO:0000256" key="4">
    <source>
        <dbReference type="SAM" id="SignalP"/>
    </source>
</evidence>
<evidence type="ECO:0000313" key="6">
    <source>
        <dbReference type="EMBL" id="AJK50028.1"/>
    </source>
</evidence>
<dbReference type="KEGG" id="bgp:BGL_2c19640"/>
<proteinExistence type="inferred from homology"/>
<dbReference type="PROSITE" id="PS50198">
    <property type="entry name" value="PPIC_PPIASE_2"/>
    <property type="match status" value="1"/>
</dbReference>
<organism evidence="6 7">
    <name type="scientific">Burkholderia plantarii</name>
    <dbReference type="NCBI Taxonomy" id="41899"/>
    <lineage>
        <taxon>Bacteria</taxon>
        <taxon>Pseudomonadati</taxon>
        <taxon>Pseudomonadota</taxon>
        <taxon>Betaproteobacteria</taxon>
        <taxon>Burkholderiales</taxon>
        <taxon>Burkholderiaceae</taxon>
        <taxon>Burkholderia</taxon>
    </lineage>
</organism>
<dbReference type="InterPro" id="IPR050245">
    <property type="entry name" value="PrsA_foldase"/>
</dbReference>
<dbReference type="InterPro" id="IPR000297">
    <property type="entry name" value="PPIase_PpiC"/>
</dbReference>
<dbReference type="EC" id="5.2.1.8" evidence="6"/>
<accession>A0A0B6S2Y7</accession>
<sequence length="292" mass="30413">MKKLVIWLGVAAAGMPLAAFAQGDVIVSASQTSVTQADLAPMLKAVGPEGRTRLAADPGALDQLVRSALAQKVVLAEARAKGWDKQADVETAVEQARREIIARSYLGSVSAPPAGYPSDADISAAYDRNQAAFMAPRALHVAQIYIATPPNADAAAIDAARKKAADLATRARNGDFAALAKANSQDKPSAANGGDMGFVPETLLMPPVRQAADALKPGQVSAPIQTATGFHVVKLIEVRAAAQRPLADVKEQIRAALRAQQTQQNAQAYIAKIAGSAPIDEDALRRALSAAQ</sequence>
<dbReference type="PROSITE" id="PS01096">
    <property type="entry name" value="PPIC_PPIASE_1"/>
    <property type="match status" value="1"/>
</dbReference>